<feature type="compositionally biased region" description="Low complexity" evidence="1">
    <location>
        <begin position="235"/>
        <end position="244"/>
    </location>
</feature>
<organism evidence="2 3">
    <name type="scientific">Cinnamomum micranthum f. kanehirae</name>
    <dbReference type="NCBI Taxonomy" id="337451"/>
    <lineage>
        <taxon>Eukaryota</taxon>
        <taxon>Viridiplantae</taxon>
        <taxon>Streptophyta</taxon>
        <taxon>Embryophyta</taxon>
        <taxon>Tracheophyta</taxon>
        <taxon>Spermatophyta</taxon>
        <taxon>Magnoliopsida</taxon>
        <taxon>Magnoliidae</taxon>
        <taxon>Laurales</taxon>
        <taxon>Lauraceae</taxon>
        <taxon>Cinnamomum</taxon>
    </lineage>
</organism>
<gene>
    <name evidence="2" type="ORF">CKAN_00766000</name>
</gene>
<keyword evidence="3" id="KW-1185">Reference proteome</keyword>
<dbReference type="EMBL" id="QPKB01000003">
    <property type="protein sequence ID" value="RWR79102.1"/>
    <property type="molecule type" value="Genomic_DNA"/>
</dbReference>
<reference evidence="2 3" key="1">
    <citation type="journal article" date="2019" name="Nat. Plants">
        <title>Stout camphor tree genome fills gaps in understanding of flowering plant genome evolution.</title>
        <authorList>
            <person name="Chaw S.M."/>
            <person name="Liu Y.C."/>
            <person name="Wu Y.W."/>
            <person name="Wang H.Y."/>
            <person name="Lin C.I."/>
            <person name="Wu C.S."/>
            <person name="Ke H.M."/>
            <person name="Chang L.Y."/>
            <person name="Hsu C.Y."/>
            <person name="Yang H.T."/>
            <person name="Sudianto E."/>
            <person name="Hsu M.H."/>
            <person name="Wu K.P."/>
            <person name="Wang L.N."/>
            <person name="Leebens-Mack J.H."/>
            <person name="Tsai I.J."/>
        </authorList>
    </citation>
    <scope>NUCLEOTIDE SEQUENCE [LARGE SCALE GENOMIC DNA]</scope>
    <source>
        <strain evidence="3">cv. Chaw 1501</strain>
        <tissue evidence="2">Young leaves</tissue>
    </source>
</reference>
<evidence type="ECO:0000313" key="3">
    <source>
        <dbReference type="Proteomes" id="UP000283530"/>
    </source>
</evidence>
<dbReference type="OrthoDB" id="1884080at2759"/>
<dbReference type="Proteomes" id="UP000283530">
    <property type="component" value="Unassembled WGS sequence"/>
</dbReference>
<evidence type="ECO:0000256" key="1">
    <source>
        <dbReference type="SAM" id="MobiDB-lite"/>
    </source>
</evidence>
<sequence>MGTITATDLPESFSFSCYEFNSSILDDDEDDNESYIEINFQTTQDSKEFEFRISLSSVPPIEFSGQYLTDHLHHEDQILPFLGWDISSTASDKETQIPSSGRSAANDAMPISTVEISRFSKVFKRRLPGVNRKVKVCEPVNDREQEDGHGEFIGRSRKPSKIVTAFNNGVMKFFIKLRSGNILSTFMSLIKSYHSFSHHSSNGSQTIRIYGRLPNMFHRWWLQINNINVTRRKNSSSSNINNNKNNDHDKDENLSIKFKEVEVKSSPSSINSSPARRGFLNERMSSAEREHSVRAAIDHCKKIAARCP</sequence>
<protein>
    <submittedName>
        <fullName evidence="2">Uncharacterized protein</fullName>
    </submittedName>
</protein>
<comment type="caution">
    <text evidence="2">The sequence shown here is derived from an EMBL/GenBank/DDBJ whole genome shotgun (WGS) entry which is preliminary data.</text>
</comment>
<name>A0A443NKL1_9MAGN</name>
<dbReference type="AlphaFoldDB" id="A0A443NKL1"/>
<feature type="region of interest" description="Disordered" evidence="1">
    <location>
        <begin position="232"/>
        <end position="253"/>
    </location>
</feature>
<accession>A0A443NKL1</accession>
<proteinExistence type="predicted"/>
<evidence type="ECO:0000313" key="2">
    <source>
        <dbReference type="EMBL" id="RWR79102.1"/>
    </source>
</evidence>